<dbReference type="AlphaFoldDB" id="A8F4V2"/>
<name>A8F4V2_PSELT</name>
<reference evidence="3 4" key="1">
    <citation type="submission" date="2007-08" db="EMBL/GenBank/DDBJ databases">
        <title>Complete sequence of Thermotoga lettingae TMO.</title>
        <authorList>
            <consortium name="US DOE Joint Genome Institute"/>
            <person name="Copeland A."/>
            <person name="Lucas S."/>
            <person name="Lapidus A."/>
            <person name="Barry K."/>
            <person name="Glavina del Rio T."/>
            <person name="Dalin E."/>
            <person name="Tice H."/>
            <person name="Pitluck S."/>
            <person name="Foster B."/>
            <person name="Bruce D."/>
            <person name="Schmutz J."/>
            <person name="Larimer F."/>
            <person name="Land M."/>
            <person name="Hauser L."/>
            <person name="Kyrpides N."/>
            <person name="Mikhailova N."/>
            <person name="Nelson K."/>
            <person name="Gogarten J.P."/>
            <person name="Noll K."/>
            <person name="Richardson P."/>
        </authorList>
    </citation>
    <scope>NUCLEOTIDE SEQUENCE [LARGE SCALE GENOMIC DNA]</scope>
    <source>
        <strain evidence="4">ATCC BAA-301 / DSM 14385 / NBRC 107922 / TMO</strain>
    </source>
</reference>
<feature type="domain" description="PilZ" evidence="1">
    <location>
        <begin position="114"/>
        <end position="218"/>
    </location>
</feature>
<dbReference type="Gene3D" id="2.40.10.220">
    <property type="entry name" value="predicted glycosyltransferase like domains"/>
    <property type="match status" value="1"/>
</dbReference>
<proteinExistence type="predicted"/>
<protein>
    <submittedName>
        <fullName evidence="3">Type IV pilus assembly PilZ</fullName>
    </submittedName>
</protein>
<evidence type="ECO:0000313" key="3">
    <source>
        <dbReference type="EMBL" id="ABV33186.1"/>
    </source>
</evidence>
<keyword evidence="4" id="KW-1185">Reference proteome</keyword>
<dbReference type="InterPro" id="IPR009875">
    <property type="entry name" value="PilZ_domain"/>
</dbReference>
<dbReference type="SUPFAM" id="SSF141371">
    <property type="entry name" value="PilZ domain-like"/>
    <property type="match status" value="2"/>
</dbReference>
<dbReference type="EMBL" id="CP000812">
    <property type="protein sequence ID" value="ABV33186.1"/>
    <property type="molecule type" value="Genomic_DNA"/>
</dbReference>
<dbReference type="HOGENOM" id="CLU_086342_0_1_0"/>
<dbReference type="GO" id="GO:0035438">
    <property type="term" value="F:cyclic-di-GMP binding"/>
    <property type="evidence" value="ECO:0007669"/>
    <property type="project" value="InterPro"/>
</dbReference>
<evidence type="ECO:0000259" key="2">
    <source>
        <dbReference type="Pfam" id="PF12945"/>
    </source>
</evidence>
<accession>A8F4V2</accession>
<evidence type="ECO:0000313" key="4">
    <source>
        <dbReference type="Proteomes" id="UP000002016"/>
    </source>
</evidence>
<dbReference type="KEGG" id="tle:Tlet_0620"/>
<dbReference type="Pfam" id="PF12945">
    <property type="entry name" value="PilZNR"/>
    <property type="match status" value="1"/>
</dbReference>
<feature type="domain" description="Type III secretion system flagellar brake protein YcgR PilZN" evidence="2">
    <location>
        <begin position="19"/>
        <end position="107"/>
    </location>
</feature>
<organism evidence="3 4">
    <name type="scientific">Pseudothermotoga lettingae (strain ATCC BAA-301 / DSM 14385 / NBRC 107922 / TMO)</name>
    <name type="common">Thermotoga lettingae</name>
    <dbReference type="NCBI Taxonomy" id="416591"/>
    <lineage>
        <taxon>Bacteria</taxon>
        <taxon>Thermotogati</taxon>
        <taxon>Thermotogota</taxon>
        <taxon>Thermotogae</taxon>
        <taxon>Thermotogales</taxon>
        <taxon>Thermotogaceae</taxon>
        <taxon>Pseudothermotoga</taxon>
    </lineage>
</organism>
<dbReference type="STRING" id="416591.Tlet_0620"/>
<reference evidence="3 4" key="2">
    <citation type="journal article" date="2009" name="Proc. Natl. Acad. Sci. U.S.A.">
        <title>On the chimeric nature, thermophilic origin, and phylogenetic placement of the Thermotogales.</title>
        <authorList>
            <person name="Zhaxybayeva O."/>
            <person name="Swithers K.S."/>
            <person name="Lapierre P."/>
            <person name="Fournier G.P."/>
            <person name="Bickhart D.M."/>
            <person name="DeBoy R.T."/>
            <person name="Nelson K.E."/>
            <person name="Nesbo C.L."/>
            <person name="Doolittle W.F."/>
            <person name="Gogarten J.P."/>
            <person name="Noll K.M."/>
        </authorList>
    </citation>
    <scope>NUCLEOTIDE SEQUENCE [LARGE SCALE GENOMIC DNA]</scope>
    <source>
        <strain evidence="4">ATCC BAA-301 / DSM 14385 / NBRC 107922 / TMO</strain>
    </source>
</reference>
<dbReference type="eggNOG" id="COG5581">
    <property type="taxonomic scope" value="Bacteria"/>
</dbReference>
<sequence>MRCVIMNQVTRIDANSVIKPGMLIVIEIESKNGEKTVLKSMVHETYFEKNVLKIAMPSLKGRFIPLPKGDSIYVTALSDKVVYAFGSRVLDYGRDESNFLVMYITIPDKVRRIQRRCFVRIPIVLNGTYTVPGDDKEYSFLTRDFSAGGMLMCTKNILSVGQPISVNMDLGGIRLTSQKAQIVRSNGKNETTGLYEYGVQFLDLSTELEKSLVVFVFQQELKMKKASSGEEAGH</sequence>
<dbReference type="Proteomes" id="UP000002016">
    <property type="component" value="Chromosome"/>
</dbReference>
<dbReference type="Pfam" id="PF07238">
    <property type="entry name" value="PilZ"/>
    <property type="match status" value="1"/>
</dbReference>
<gene>
    <name evidence="3" type="ordered locus">Tlet_0620</name>
</gene>
<evidence type="ECO:0000259" key="1">
    <source>
        <dbReference type="Pfam" id="PF07238"/>
    </source>
</evidence>
<dbReference type="InterPro" id="IPR009926">
    <property type="entry name" value="T3SS_YcgR_PilZN"/>
</dbReference>